<feature type="transmembrane region" description="Helical" evidence="9">
    <location>
        <begin position="200"/>
        <end position="231"/>
    </location>
</feature>
<keyword evidence="6 9" id="KW-1133">Transmembrane helix</keyword>
<dbReference type="PANTHER" id="PTHR33908:SF11">
    <property type="entry name" value="MEMBRANE PROTEIN"/>
    <property type="match status" value="1"/>
</dbReference>
<comment type="subcellular location">
    <subcellularLocation>
        <location evidence="1">Cell membrane</location>
        <topology evidence="1">Multi-pass membrane protein</topology>
    </subcellularLocation>
</comment>
<evidence type="ECO:0000256" key="1">
    <source>
        <dbReference type="ARBA" id="ARBA00004651"/>
    </source>
</evidence>
<keyword evidence="7 9" id="KW-0472">Membrane</keyword>
<organism evidence="10 11">
    <name type="scientific">Leifsonia stereocauli</name>
    <dbReference type="NCBI Taxonomy" id="3134136"/>
    <lineage>
        <taxon>Bacteria</taxon>
        <taxon>Bacillati</taxon>
        <taxon>Actinomycetota</taxon>
        <taxon>Actinomycetes</taxon>
        <taxon>Micrococcales</taxon>
        <taxon>Microbacteriaceae</taxon>
        <taxon>Leifsonia</taxon>
    </lineage>
</organism>
<feature type="transmembrane region" description="Helical" evidence="9">
    <location>
        <begin position="353"/>
        <end position="374"/>
    </location>
</feature>
<evidence type="ECO:0000256" key="8">
    <source>
        <dbReference type="SAM" id="MobiDB-lite"/>
    </source>
</evidence>
<evidence type="ECO:0000256" key="3">
    <source>
        <dbReference type="ARBA" id="ARBA00022676"/>
    </source>
</evidence>
<reference evidence="10 11" key="1">
    <citation type="submission" date="2024-03" db="EMBL/GenBank/DDBJ databases">
        <title>YIM 134122 draft genome.</title>
        <authorList>
            <person name="Zuo S."/>
            <person name="Xiong L."/>
        </authorList>
    </citation>
    <scope>NUCLEOTIDE SEQUENCE [LARGE SCALE GENOMIC DNA]</scope>
    <source>
        <strain evidence="10 11">YIM 134122</strain>
    </source>
</reference>
<keyword evidence="4" id="KW-0808">Transferase</keyword>
<evidence type="ECO:0000256" key="4">
    <source>
        <dbReference type="ARBA" id="ARBA00022679"/>
    </source>
</evidence>
<dbReference type="PANTHER" id="PTHR33908">
    <property type="entry name" value="MANNOSYLTRANSFERASE YKCB-RELATED"/>
    <property type="match status" value="1"/>
</dbReference>
<sequence>MTTTDIPSARMPSDGARPAALRWYMYVMLASVLFVVAAGVAKGFGSPPLVTADETGHLDYAYQLWHGHLPVFEDGVVIAPPFGDSPPVQWVAQHPPLFYAIMAPIVGPLIDGGHYFAAVMAGRSVNAVIAGAVVFCVWWAARRMWPRNPAVAAVSSITAGMMGMIVLVGGAIYNDLITVVFAALALGLAATVIRDGLRPWLVAGLALVAAGGMLSRLSFGVFVVAIVAAIIVAPSTHRWPRAWAVRIASAAIVGGAAVLASGWFYLRNIALTGNVSGGHPEWSQEHLGRRVRAVSDVVLDPEFWGGLFSLYRYNLPRGWLDHWVLLLVPVLLAATGAVWAIRRMVRARSVHRAEVWIGLMLLGVFAATLLLQVQYVAGGGGANTRYTLPLVPIIAPIVAYGLTTWRRGASVLTGLWVSFAFLVYRTTIHVDYATSSAWASGFTRVAFLVSAVAAVSVIALFAVGHHEEWRDRGIRGIGTGVVGNGDEPETESSVPRPETTVDGARATAAISQI</sequence>
<name>A0ABU9W3M4_9MICO</name>
<evidence type="ECO:0000256" key="7">
    <source>
        <dbReference type="ARBA" id="ARBA00023136"/>
    </source>
</evidence>
<feature type="transmembrane region" description="Helical" evidence="9">
    <location>
        <begin position="147"/>
        <end position="169"/>
    </location>
</feature>
<dbReference type="RefSeq" id="WP_342113015.1">
    <property type="nucleotide sequence ID" value="NZ_JBCAUN010000001.1"/>
</dbReference>
<feature type="transmembrane region" description="Helical" evidence="9">
    <location>
        <begin position="323"/>
        <end position="341"/>
    </location>
</feature>
<evidence type="ECO:0000256" key="6">
    <source>
        <dbReference type="ARBA" id="ARBA00022989"/>
    </source>
</evidence>
<evidence type="ECO:0000256" key="9">
    <source>
        <dbReference type="SAM" id="Phobius"/>
    </source>
</evidence>
<feature type="transmembrane region" description="Helical" evidence="9">
    <location>
        <begin position="243"/>
        <end position="266"/>
    </location>
</feature>
<comment type="caution">
    <text evidence="10">The sequence shown here is derived from an EMBL/GenBank/DDBJ whole genome shotgun (WGS) entry which is preliminary data.</text>
</comment>
<evidence type="ECO:0000256" key="5">
    <source>
        <dbReference type="ARBA" id="ARBA00022692"/>
    </source>
</evidence>
<accession>A0ABU9W3M4</accession>
<feature type="transmembrane region" description="Helical" evidence="9">
    <location>
        <begin position="445"/>
        <end position="463"/>
    </location>
</feature>
<protein>
    <recommendedName>
        <fullName evidence="12">Glycosyltransferase RgtA/B/C/D-like domain-containing protein</fullName>
    </recommendedName>
</protein>
<evidence type="ECO:0000313" key="10">
    <source>
        <dbReference type="EMBL" id="MEN1946581.1"/>
    </source>
</evidence>
<proteinExistence type="predicted"/>
<feature type="transmembrane region" description="Helical" evidence="9">
    <location>
        <begin position="124"/>
        <end position="141"/>
    </location>
</feature>
<evidence type="ECO:0000313" key="11">
    <source>
        <dbReference type="Proteomes" id="UP001425155"/>
    </source>
</evidence>
<feature type="transmembrane region" description="Helical" evidence="9">
    <location>
        <begin position="409"/>
        <end position="425"/>
    </location>
</feature>
<feature type="transmembrane region" description="Helical" evidence="9">
    <location>
        <begin position="176"/>
        <end position="194"/>
    </location>
</feature>
<dbReference type="EMBL" id="JBCLVG010000001">
    <property type="protein sequence ID" value="MEN1946581.1"/>
    <property type="molecule type" value="Genomic_DNA"/>
</dbReference>
<feature type="transmembrane region" description="Helical" evidence="9">
    <location>
        <begin position="21"/>
        <end position="41"/>
    </location>
</feature>
<gene>
    <name evidence="10" type="ORF">WJX64_08490</name>
</gene>
<feature type="transmembrane region" description="Helical" evidence="9">
    <location>
        <begin position="386"/>
        <end position="402"/>
    </location>
</feature>
<dbReference type="InterPro" id="IPR050297">
    <property type="entry name" value="LipidA_mod_glycosyltrf_83"/>
</dbReference>
<evidence type="ECO:0008006" key="12">
    <source>
        <dbReference type="Google" id="ProtNLM"/>
    </source>
</evidence>
<keyword evidence="5 9" id="KW-0812">Transmembrane</keyword>
<dbReference type="Proteomes" id="UP001425155">
    <property type="component" value="Unassembled WGS sequence"/>
</dbReference>
<feature type="region of interest" description="Disordered" evidence="8">
    <location>
        <begin position="480"/>
        <end position="501"/>
    </location>
</feature>
<feature type="transmembrane region" description="Helical" evidence="9">
    <location>
        <begin position="97"/>
        <end position="117"/>
    </location>
</feature>
<keyword evidence="2" id="KW-1003">Cell membrane</keyword>
<keyword evidence="3" id="KW-0328">Glycosyltransferase</keyword>
<keyword evidence="11" id="KW-1185">Reference proteome</keyword>
<evidence type="ECO:0000256" key="2">
    <source>
        <dbReference type="ARBA" id="ARBA00022475"/>
    </source>
</evidence>